<comment type="caution">
    <text evidence="1">The sequence shown here is derived from an EMBL/GenBank/DDBJ whole genome shotgun (WGS) entry which is preliminary data.</text>
</comment>
<reference evidence="1 2" key="1">
    <citation type="submission" date="2011-08" db="EMBL/GenBank/DDBJ databases">
        <title>The Genome Sequence of Eubacteriaceae bacterium ACC19a.</title>
        <authorList>
            <consortium name="The Broad Institute Genome Sequencing Platform"/>
            <person name="Earl A."/>
            <person name="Ward D."/>
            <person name="Feldgarden M."/>
            <person name="Gevers D."/>
            <person name="Sizova M."/>
            <person name="Hazen A."/>
            <person name="Epstein S."/>
            <person name="Young S.K."/>
            <person name="Zeng Q."/>
            <person name="Gargeya S."/>
            <person name="Fitzgerald M."/>
            <person name="Haas B."/>
            <person name="Abouelleil A."/>
            <person name="Alvarado L."/>
            <person name="Arachchi H.M."/>
            <person name="Berlin A."/>
            <person name="Brown A."/>
            <person name="Chapman S.B."/>
            <person name="Chen Z."/>
            <person name="Dunbar C."/>
            <person name="Freedman E."/>
            <person name="Gearin G."/>
            <person name="Gellesch M."/>
            <person name="Goldberg J."/>
            <person name="Griggs A."/>
            <person name="Gujja S."/>
            <person name="Heiman D."/>
            <person name="Howarth C."/>
            <person name="Larson L."/>
            <person name="Lui A."/>
            <person name="MacDonald P.J.P."/>
            <person name="Montmayeur A."/>
            <person name="Murphy C."/>
            <person name="Neiman D."/>
            <person name="Pearson M."/>
            <person name="Priest M."/>
            <person name="Roberts A."/>
            <person name="Saif S."/>
            <person name="Shea T."/>
            <person name="Shenoy N."/>
            <person name="Sisk P."/>
            <person name="Stolte C."/>
            <person name="Sykes S."/>
            <person name="Wortman J."/>
            <person name="Nusbaum C."/>
            <person name="Birren B."/>
        </authorList>
    </citation>
    <scope>NUCLEOTIDE SEQUENCE [LARGE SCALE GENOMIC DNA]</scope>
    <source>
        <strain evidence="1 2">ACC19a</strain>
    </source>
</reference>
<evidence type="ECO:0000313" key="1">
    <source>
        <dbReference type="EMBL" id="EHL16283.1"/>
    </source>
</evidence>
<organism evidence="1 2">
    <name type="scientific">Peptoanaerobacter stomatis</name>
    <dbReference type="NCBI Taxonomy" id="796937"/>
    <lineage>
        <taxon>Bacteria</taxon>
        <taxon>Bacillati</taxon>
        <taxon>Bacillota</taxon>
        <taxon>Clostridia</taxon>
        <taxon>Peptostreptococcales</taxon>
        <taxon>Filifactoraceae</taxon>
        <taxon>Peptoanaerobacter</taxon>
    </lineage>
</organism>
<gene>
    <name evidence="1" type="ORF">HMPREF9629_01352</name>
</gene>
<accession>G9WYV1</accession>
<dbReference type="BioCyc" id="EBAC796937-HMP:GMGH-1357-MONOMER"/>
<dbReference type="AlphaFoldDB" id="G9WYV1"/>
<sequence length="307" mass="35969">MIKTEKYKQNIPMELREYKQWLWFKKIRKMDLKGREKTLKIPVSPITLKSSDWNNKENWADFETAVNNIESSGCDGLSFVLSKDDPFLCIDLDNVSRDMRKMFCRDFHDTYIETSQSGKGLHIFAEGKIAYNFNNQIEKVEMYQNNRCIAMTGNSVDRTLNNIIDKQKEIDKYYECFAPKKSIREQIKAYQSDNDLLPDAPKIIETMCKHNTKAKGLFEGTISSGDASKDDFLLLLLLNSYTHGNEVLMKDIFLKSALNRIDDKSKRKNEAAYIRYLEDSIKKAIQYGKQRYWDYNYHRKSVGDSRD</sequence>
<dbReference type="RefSeq" id="WP_009525585.1">
    <property type="nucleotide sequence ID" value="NZ_JH414553.1"/>
</dbReference>
<dbReference type="HOGENOM" id="CLU_079858_0_0_9"/>
<evidence type="ECO:0008006" key="3">
    <source>
        <dbReference type="Google" id="ProtNLM"/>
    </source>
</evidence>
<evidence type="ECO:0000313" key="2">
    <source>
        <dbReference type="Proteomes" id="UP000006437"/>
    </source>
</evidence>
<proteinExistence type="predicted"/>
<protein>
    <recommendedName>
        <fullName evidence="3">DNA primase</fullName>
    </recommendedName>
</protein>
<dbReference type="PATRIC" id="fig|796937.3.peg.546"/>
<dbReference type="EMBL" id="AFZE01000004">
    <property type="protein sequence ID" value="EHL16283.1"/>
    <property type="molecule type" value="Genomic_DNA"/>
</dbReference>
<dbReference type="Proteomes" id="UP000006437">
    <property type="component" value="Unassembled WGS sequence"/>
</dbReference>
<name>G9WYV1_9FIRM</name>